<proteinExistence type="predicted"/>
<comment type="caution">
    <text evidence="1">The sequence shown here is derived from an EMBL/GenBank/DDBJ whole genome shotgun (WGS) entry which is preliminary data.</text>
</comment>
<dbReference type="Proteomes" id="UP000824782">
    <property type="component" value="Unassembled WGS sequence"/>
</dbReference>
<dbReference type="EMBL" id="WNYA01012977">
    <property type="protein sequence ID" value="KAG8539795.1"/>
    <property type="molecule type" value="Genomic_DNA"/>
</dbReference>
<gene>
    <name evidence="1" type="ORF">GDO81_020340</name>
</gene>
<name>A0AAV6YXS3_ENGPU</name>
<protein>
    <submittedName>
        <fullName evidence="1">Uncharacterized protein</fullName>
    </submittedName>
</protein>
<evidence type="ECO:0000313" key="1">
    <source>
        <dbReference type="EMBL" id="KAG8539795.1"/>
    </source>
</evidence>
<accession>A0AAV6YXS3</accession>
<keyword evidence="2" id="KW-1185">Reference proteome</keyword>
<dbReference type="AlphaFoldDB" id="A0AAV6YXS3"/>
<sequence length="98" mass="11513">MEYSSINWDFHLLLHFIFEKYLRHQIVSPFDNFLKGCRPLCGVSNCSGISRALQMRCSTFNYSGKICPPVLQLMITYKDFLQLRAVKNFCSWTSKLQH</sequence>
<evidence type="ECO:0000313" key="2">
    <source>
        <dbReference type="Proteomes" id="UP000824782"/>
    </source>
</evidence>
<organism evidence="1 2">
    <name type="scientific">Engystomops pustulosus</name>
    <name type="common">Tungara frog</name>
    <name type="synonym">Physalaemus pustulosus</name>
    <dbReference type="NCBI Taxonomy" id="76066"/>
    <lineage>
        <taxon>Eukaryota</taxon>
        <taxon>Metazoa</taxon>
        <taxon>Chordata</taxon>
        <taxon>Craniata</taxon>
        <taxon>Vertebrata</taxon>
        <taxon>Euteleostomi</taxon>
        <taxon>Amphibia</taxon>
        <taxon>Batrachia</taxon>
        <taxon>Anura</taxon>
        <taxon>Neobatrachia</taxon>
        <taxon>Hyloidea</taxon>
        <taxon>Leptodactylidae</taxon>
        <taxon>Leiuperinae</taxon>
        <taxon>Engystomops</taxon>
    </lineage>
</organism>
<reference evidence="1" key="1">
    <citation type="thesis" date="2020" institute="ProQuest LLC" country="789 East Eisenhower Parkway, Ann Arbor, MI, USA">
        <title>Comparative Genomics and Chromosome Evolution.</title>
        <authorList>
            <person name="Mudd A.B."/>
        </authorList>
    </citation>
    <scope>NUCLEOTIDE SEQUENCE</scope>
    <source>
        <strain evidence="1">237g6f4</strain>
        <tissue evidence="1">Blood</tissue>
    </source>
</reference>